<evidence type="ECO:0000256" key="1">
    <source>
        <dbReference type="ARBA" id="ARBA00022741"/>
    </source>
</evidence>
<dbReference type="InterPro" id="IPR027417">
    <property type="entry name" value="P-loop_NTPase"/>
</dbReference>
<name>A0A7S3D1Q2_9EUKA</name>
<dbReference type="InterPro" id="IPR001806">
    <property type="entry name" value="Small_GTPase"/>
</dbReference>
<feature type="compositionally biased region" description="Basic and acidic residues" evidence="3">
    <location>
        <begin position="261"/>
        <end position="272"/>
    </location>
</feature>
<dbReference type="AlphaFoldDB" id="A0A7S3D1Q2"/>
<dbReference type="PANTHER" id="PTHR24073">
    <property type="entry name" value="DRAB5-RELATED"/>
    <property type="match status" value="1"/>
</dbReference>
<dbReference type="PRINTS" id="PR00449">
    <property type="entry name" value="RASTRNSFRMNG"/>
</dbReference>
<dbReference type="Pfam" id="PF00071">
    <property type="entry name" value="Ras"/>
    <property type="match status" value="1"/>
</dbReference>
<reference evidence="5" key="1">
    <citation type="submission" date="2021-01" db="EMBL/GenBank/DDBJ databases">
        <authorList>
            <person name="Corre E."/>
            <person name="Pelletier E."/>
            <person name="Niang G."/>
            <person name="Scheremetjew M."/>
            <person name="Finn R."/>
            <person name="Kale V."/>
            <person name="Holt S."/>
            <person name="Cochrane G."/>
            <person name="Meng A."/>
            <person name="Brown T."/>
            <person name="Cohen L."/>
        </authorList>
    </citation>
    <scope>NUCLEOTIDE SEQUENCE</scope>
    <source>
        <strain evidence="5">NIES-2562</strain>
    </source>
</reference>
<dbReference type="Gene3D" id="3.40.50.300">
    <property type="entry name" value="P-loop containing nucleotide triphosphate hydrolases"/>
    <property type="match status" value="1"/>
</dbReference>
<dbReference type="EMBL" id="HBIB01009568">
    <property type="protein sequence ID" value="CAE0243871.1"/>
    <property type="molecule type" value="Transcribed_RNA"/>
</dbReference>
<evidence type="ECO:0000313" key="4">
    <source>
        <dbReference type="EMBL" id="CAE0243868.1"/>
    </source>
</evidence>
<dbReference type="PROSITE" id="PS51419">
    <property type="entry name" value="RAB"/>
    <property type="match status" value="1"/>
</dbReference>
<dbReference type="SMART" id="SM00175">
    <property type="entry name" value="RAB"/>
    <property type="match status" value="1"/>
</dbReference>
<proteinExistence type="predicted"/>
<keyword evidence="1" id="KW-0547">Nucleotide-binding</keyword>
<keyword evidence="2" id="KW-0342">GTP-binding</keyword>
<evidence type="ECO:0000313" key="6">
    <source>
        <dbReference type="EMBL" id="CAE0243871.1"/>
    </source>
</evidence>
<evidence type="ECO:0000256" key="3">
    <source>
        <dbReference type="SAM" id="MobiDB-lite"/>
    </source>
</evidence>
<organism evidence="5">
    <name type="scientific">Palpitomonas bilix</name>
    <dbReference type="NCBI Taxonomy" id="652834"/>
    <lineage>
        <taxon>Eukaryota</taxon>
        <taxon>Eukaryota incertae sedis</taxon>
    </lineage>
</organism>
<dbReference type="InterPro" id="IPR025662">
    <property type="entry name" value="Sigma_54_int_dom_ATP-bd_1"/>
</dbReference>
<gene>
    <name evidence="4" type="ORF">PBIL07802_LOCUS6037</name>
    <name evidence="5" type="ORF">PBIL07802_LOCUS6038</name>
    <name evidence="6" type="ORF">PBIL07802_LOCUS6040</name>
</gene>
<dbReference type="SUPFAM" id="SSF52540">
    <property type="entry name" value="P-loop containing nucleoside triphosphate hydrolases"/>
    <property type="match status" value="1"/>
</dbReference>
<dbReference type="GO" id="GO:0003924">
    <property type="term" value="F:GTPase activity"/>
    <property type="evidence" value="ECO:0007669"/>
    <property type="project" value="InterPro"/>
</dbReference>
<evidence type="ECO:0000256" key="2">
    <source>
        <dbReference type="ARBA" id="ARBA00023134"/>
    </source>
</evidence>
<dbReference type="EMBL" id="HBIB01009565">
    <property type="protein sequence ID" value="CAE0243868.1"/>
    <property type="molecule type" value="Transcribed_RNA"/>
</dbReference>
<sequence length="272" mass="31139">MSLMRMRRSQSKSRLLEGQVPNKGVRILVVGDSGVGKTTFCKRICSEESQAVQWTVGCEIHVLVRQHGDHVGEKYCVDLVDIGGSSRFEVSRAVYYSKQFDGVIYVHDLSDRKSLASLPKWKSEIFGRKKDPAPLVPELYLGNKNDVTEKVQIDSEKRAHHFKMSAETNRIPRDAIFLFFDSVYEFKYEGGRSSALFAAKKEKLRMEDDVVMFDTSRVSKESSELLKRNERYPGKILSSWWWRFLNRQLNTTTSPATQDGGRARSAKEDENV</sequence>
<feature type="region of interest" description="Disordered" evidence="3">
    <location>
        <begin position="252"/>
        <end position="272"/>
    </location>
</feature>
<accession>A0A7S3D1Q2</accession>
<evidence type="ECO:0000313" key="5">
    <source>
        <dbReference type="EMBL" id="CAE0243869.1"/>
    </source>
</evidence>
<protein>
    <submittedName>
        <fullName evidence="5">Uncharacterized protein</fullName>
    </submittedName>
</protein>
<dbReference type="GO" id="GO:0005525">
    <property type="term" value="F:GTP binding"/>
    <property type="evidence" value="ECO:0007669"/>
    <property type="project" value="UniProtKB-KW"/>
</dbReference>
<dbReference type="PROSITE" id="PS00675">
    <property type="entry name" value="SIGMA54_INTERACT_1"/>
    <property type="match status" value="1"/>
</dbReference>
<dbReference type="EMBL" id="HBIB01009566">
    <property type="protein sequence ID" value="CAE0243869.1"/>
    <property type="molecule type" value="Transcribed_RNA"/>
</dbReference>